<accession>A0A833RAD0</accession>
<dbReference type="Pfam" id="PF07714">
    <property type="entry name" value="PK_Tyr_Ser-Thr"/>
    <property type="match status" value="1"/>
</dbReference>
<keyword evidence="3" id="KW-1185">Reference proteome</keyword>
<evidence type="ECO:0000259" key="1">
    <source>
        <dbReference type="PROSITE" id="PS50011"/>
    </source>
</evidence>
<evidence type="ECO:0000313" key="3">
    <source>
        <dbReference type="Proteomes" id="UP000623129"/>
    </source>
</evidence>
<dbReference type="InterPro" id="IPR000719">
    <property type="entry name" value="Prot_kinase_dom"/>
</dbReference>
<organism evidence="2 3">
    <name type="scientific">Carex littledalei</name>
    <dbReference type="NCBI Taxonomy" id="544730"/>
    <lineage>
        <taxon>Eukaryota</taxon>
        <taxon>Viridiplantae</taxon>
        <taxon>Streptophyta</taxon>
        <taxon>Embryophyta</taxon>
        <taxon>Tracheophyta</taxon>
        <taxon>Spermatophyta</taxon>
        <taxon>Magnoliopsida</taxon>
        <taxon>Liliopsida</taxon>
        <taxon>Poales</taxon>
        <taxon>Cyperaceae</taxon>
        <taxon>Cyperoideae</taxon>
        <taxon>Cariceae</taxon>
        <taxon>Carex</taxon>
        <taxon>Carex subgen. Euthyceras</taxon>
    </lineage>
</organism>
<dbReference type="EMBL" id="SWLB01000006">
    <property type="protein sequence ID" value="KAF3337854.1"/>
    <property type="molecule type" value="Genomic_DNA"/>
</dbReference>
<dbReference type="InterPro" id="IPR051681">
    <property type="entry name" value="Ser/Thr_Kinases-Pseudokinases"/>
</dbReference>
<dbReference type="InterPro" id="IPR011009">
    <property type="entry name" value="Kinase-like_dom_sf"/>
</dbReference>
<name>A0A833RAD0_9POAL</name>
<feature type="domain" description="Protein kinase" evidence="1">
    <location>
        <begin position="1"/>
        <end position="116"/>
    </location>
</feature>
<keyword evidence="2" id="KW-0808">Transferase</keyword>
<dbReference type="SUPFAM" id="SSF56112">
    <property type="entry name" value="Protein kinase-like (PK-like)"/>
    <property type="match status" value="1"/>
</dbReference>
<comment type="caution">
    <text evidence="2">The sequence shown here is derived from an EMBL/GenBank/DDBJ whole genome shotgun (WGS) entry which is preliminary data.</text>
</comment>
<dbReference type="GO" id="GO:0005524">
    <property type="term" value="F:ATP binding"/>
    <property type="evidence" value="ECO:0007669"/>
    <property type="project" value="InterPro"/>
</dbReference>
<proteinExistence type="predicted"/>
<dbReference type="PANTHER" id="PTHR44329:SF7">
    <property type="entry name" value="OS02G0608500 PROTEIN"/>
    <property type="match status" value="1"/>
</dbReference>
<dbReference type="Proteomes" id="UP000623129">
    <property type="component" value="Unassembled WGS sequence"/>
</dbReference>
<dbReference type="InterPro" id="IPR001245">
    <property type="entry name" value="Ser-Thr/Tyr_kinase_cat_dom"/>
</dbReference>
<dbReference type="PANTHER" id="PTHR44329">
    <property type="entry name" value="SERINE/THREONINE-PROTEIN KINASE TNNI3K-RELATED"/>
    <property type="match status" value="1"/>
</dbReference>
<reference evidence="2" key="1">
    <citation type="submission" date="2020-01" db="EMBL/GenBank/DDBJ databases">
        <title>Genome sequence of Kobresia littledalei, the first chromosome-level genome in the family Cyperaceae.</title>
        <authorList>
            <person name="Qu G."/>
        </authorList>
    </citation>
    <scope>NUCLEOTIDE SEQUENCE</scope>
    <source>
        <strain evidence="2">C.B.Clarke</strain>
        <tissue evidence="2">Leaf</tissue>
    </source>
</reference>
<protein>
    <submittedName>
        <fullName evidence="2">Dual specificity protein kinase shkD</fullName>
    </submittedName>
</protein>
<keyword evidence="2" id="KW-0418">Kinase</keyword>
<dbReference type="AlphaFoldDB" id="A0A833RAD0"/>
<dbReference type="Gene3D" id="1.10.510.10">
    <property type="entry name" value="Transferase(Phosphotransferase) domain 1"/>
    <property type="match status" value="1"/>
</dbReference>
<gene>
    <name evidence="2" type="ORF">FCM35_KLT18441</name>
</gene>
<sequence length="135" mass="15740">MTKTSEDEYRFVNPVDFSDNPYVAPEVYRNEAFGRGADAFSFGLILYEMIEGAPAFYPKTAREVVKMICLEGKRPPFKFKAKSYPSDSKELIEECWDPRPVSRPTFSEIIARLSKMDSNCVKQSRWKDNFKFPWK</sequence>
<evidence type="ECO:0000313" key="2">
    <source>
        <dbReference type="EMBL" id="KAF3337854.1"/>
    </source>
</evidence>
<dbReference type="PROSITE" id="PS50011">
    <property type="entry name" value="PROTEIN_KINASE_DOM"/>
    <property type="match status" value="1"/>
</dbReference>
<dbReference type="OrthoDB" id="4062651at2759"/>
<dbReference type="GO" id="GO:0004674">
    <property type="term" value="F:protein serine/threonine kinase activity"/>
    <property type="evidence" value="ECO:0007669"/>
    <property type="project" value="TreeGrafter"/>
</dbReference>